<dbReference type="Proteomes" id="UP000663829">
    <property type="component" value="Unassembled WGS sequence"/>
</dbReference>
<comment type="caution">
    <text evidence="2">The sequence shown here is derived from an EMBL/GenBank/DDBJ whole genome shotgun (WGS) entry which is preliminary data.</text>
</comment>
<keyword evidence="4" id="KW-1185">Reference proteome</keyword>
<reference evidence="2" key="1">
    <citation type="submission" date="2021-02" db="EMBL/GenBank/DDBJ databases">
        <authorList>
            <person name="Nowell W R."/>
        </authorList>
    </citation>
    <scope>NUCLEOTIDE SEQUENCE</scope>
</reference>
<dbReference type="EMBL" id="CAJOBC010000426">
    <property type="protein sequence ID" value="CAF3584557.1"/>
    <property type="molecule type" value="Genomic_DNA"/>
</dbReference>
<name>A0A813SRY3_9BILA</name>
<organism evidence="2 4">
    <name type="scientific">Didymodactylos carnosus</name>
    <dbReference type="NCBI Taxonomy" id="1234261"/>
    <lineage>
        <taxon>Eukaryota</taxon>
        <taxon>Metazoa</taxon>
        <taxon>Spiralia</taxon>
        <taxon>Gnathifera</taxon>
        <taxon>Rotifera</taxon>
        <taxon>Eurotatoria</taxon>
        <taxon>Bdelloidea</taxon>
        <taxon>Philodinida</taxon>
        <taxon>Philodinidae</taxon>
        <taxon>Didymodactylos</taxon>
    </lineage>
</organism>
<feature type="compositionally biased region" description="Basic and acidic residues" evidence="1">
    <location>
        <begin position="231"/>
        <end position="241"/>
    </location>
</feature>
<dbReference type="EMBL" id="CAJNOQ010000426">
    <property type="protein sequence ID" value="CAF0799640.1"/>
    <property type="molecule type" value="Genomic_DNA"/>
</dbReference>
<evidence type="ECO:0000256" key="1">
    <source>
        <dbReference type="SAM" id="MobiDB-lite"/>
    </source>
</evidence>
<feature type="region of interest" description="Disordered" evidence="1">
    <location>
        <begin position="214"/>
        <end position="243"/>
    </location>
</feature>
<proteinExistence type="predicted"/>
<dbReference type="Proteomes" id="UP000681722">
    <property type="component" value="Unassembled WGS sequence"/>
</dbReference>
<feature type="compositionally biased region" description="Low complexity" evidence="1">
    <location>
        <begin position="214"/>
        <end position="230"/>
    </location>
</feature>
<protein>
    <submittedName>
        <fullName evidence="2">Uncharacterized protein</fullName>
    </submittedName>
</protein>
<evidence type="ECO:0000313" key="2">
    <source>
        <dbReference type="EMBL" id="CAF0799640.1"/>
    </source>
</evidence>
<gene>
    <name evidence="2" type="ORF">GPM918_LOCUS3443</name>
    <name evidence="3" type="ORF">SRO942_LOCUS3443</name>
</gene>
<accession>A0A813SRY3</accession>
<dbReference type="AlphaFoldDB" id="A0A813SRY3"/>
<evidence type="ECO:0000313" key="4">
    <source>
        <dbReference type="Proteomes" id="UP000663829"/>
    </source>
</evidence>
<sequence>MEPTTPYLNILTLKTRKMLNEKYFACGDALSTKHQNRLNATAPVYHSSSQIVFDSHLMLDGDGPFINSLRKDQMFETYNVAEAISEFDEDYDDDENDNQMKKGKDDHNYNAKTRMVWVTDYRRNEHYPITVSIQELLINLNTAKLPDTESTFSNHRSIAESNSNSTTLMKNDEILINILSTLDLTKLSLEELLLVLYKLQQRTTMETNIKNSILSQQQVSNSSSSSPISSRTDRITEDRPKSFVKTLSSSPQSQLLTKNNLRLAQILKGFSPLQSAQQQLVESDQKRFDLLNKFSTLSNSNLSPLHDTLRQIDNSKLKSSGLLSPSLTNAVNSSIALLNETSSKSYIHRQQQQAVDNILMREQPKTFSSFPPNVVDSLSLDMIKNSSSNVSCQQKLTHQSEQKSLSPTDAATKLMTTYSNNNQIQPHETQEQNGIENMKLYHQMILEHKINRSPSDIDSTSAHQQAHHFKTAKTSSPIISNSNYEESQRLKSAFISNLLAQQKNSISSPAYSMFNATNNNFSPEYRNSSSYYRQQNRPSNDQYRYYRSQISSLNSSDLSTKLDASNMNYPSQRCETPPIDSLYCKM</sequence>
<evidence type="ECO:0000313" key="3">
    <source>
        <dbReference type="EMBL" id="CAF3584557.1"/>
    </source>
</evidence>